<evidence type="ECO:0000256" key="1">
    <source>
        <dbReference type="SAM" id="Phobius"/>
    </source>
</evidence>
<feature type="domain" description="7TM GPCR serpentine receptor class x (Srx)" evidence="2">
    <location>
        <begin position="15"/>
        <end position="108"/>
    </location>
</feature>
<dbReference type="EMBL" id="WIXE01005811">
    <property type="protein sequence ID" value="KAK5981866.1"/>
    <property type="molecule type" value="Genomic_DNA"/>
</dbReference>
<keyword evidence="1" id="KW-0472">Membrane</keyword>
<feature type="transmembrane region" description="Helical" evidence="1">
    <location>
        <begin position="6"/>
        <end position="29"/>
    </location>
</feature>
<feature type="transmembrane region" description="Helical" evidence="1">
    <location>
        <begin position="41"/>
        <end position="69"/>
    </location>
</feature>
<evidence type="ECO:0000313" key="3">
    <source>
        <dbReference type="EMBL" id="KAK5981866.1"/>
    </source>
</evidence>
<evidence type="ECO:0000313" key="4">
    <source>
        <dbReference type="Proteomes" id="UP001331761"/>
    </source>
</evidence>
<reference evidence="3 4" key="1">
    <citation type="submission" date="2019-10" db="EMBL/GenBank/DDBJ databases">
        <title>Assembly and Annotation for the nematode Trichostrongylus colubriformis.</title>
        <authorList>
            <person name="Martin J."/>
        </authorList>
    </citation>
    <scope>NUCLEOTIDE SEQUENCE [LARGE SCALE GENOMIC DNA]</scope>
    <source>
        <strain evidence="3">G859</strain>
        <tissue evidence="3">Whole worm</tissue>
    </source>
</reference>
<evidence type="ECO:0000259" key="2">
    <source>
        <dbReference type="Pfam" id="PF10328"/>
    </source>
</evidence>
<keyword evidence="1" id="KW-1133">Transmembrane helix</keyword>
<keyword evidence="4" id="KW-1185">Reference proteome</keyword>
<dbReference type="Pfam" id="PF10328">
    <property type="entry name" value="7TM_GPCR_Srx"/>
    <property type="match status" value="1"/>
</dbReference>
<proteinExistence type="predicted"/>
<name>A0AAN8FMB9_TRICO</name>
<dbReference type="InterPro" id="IPR019430">
    <property type="entry name" value="7TM_GPCR_serpentine_rcpt_Srx"/>
</dbReference>
<organism evidence="3 4">
    <name type="scientific">Trichostrongylus colubriformis</name>
    <name type="common">Black scour worm</name>
    <dbReference type="NCBI Taxonomy" id="6319"/>
    <lineage>
        <taxon>Eukaryota</taxon>
        <taxon>Metazoa</taxon>
        <taxon>Ecdysozoa</taxon>
        <taxon>Nematoda</taxon>
        <taxon>Chromadorea</taxon>
        <taxon>Rhabditida</taxon>
        <taxon>Rhabditina</taxon>
        <taxon>Rhabditomorpha</taxon>
        <taxon>Strongyloidea</taxon>
        <taxon>Trichostrongylidae</taxon>
        <taxon>Trichostrongylus</taxon>
    </lineage>
</organism>
<accession>A0AAN8FMB9</accession>
<dbReference type="PANTHER" id="PTHR22718">
    <property type="entry name" value="SERPENTINE RECEPTOR, CLASS X"/>
    <property type="match status" value="1"/>
</dbReference>
<comment type="caution">
    <text evidence="3">The sequence shown here is derived from an EMBL/GenBank/DDBJ whole genome shotgun (WGS) entry which is preliminary data.</text>
</comment>
<dbReference type="AlphaFoldDB" id="A0AAN8FMB9"/>
<protein>
    <recommendedName>
        <fullName evidence="2">7TM GPCR serpentine receptor class x (Srx) domain-containing protein</fullName>
    </recommendedName>
</protein>
<gene>
    <name evidence="3" type="ORF">GCK32_019655</name>
</gene>
<feature type="non-terminal residue" evidence="3">
    <location>
        <position position="167"/>
    </location>
</feature>
<keyword evidence="1" id="KW-0812">Transmembrane</keyword>
<dbReference type="Proteomes" id="UP001331761">
    <property type="component" value="Unassembled WGS sequence"/>
</dbReference>
<feature type="transmembrane region" description="Helical" evidence="1">
    <location>
        <begin position="89"/>
        <end position="106"/>
    </location>
</feature>
<sequence length="167" mass="18717">MTLKLWLGILLGVATVAGTVLTVFVLCAVIKLAFFKGKSPIYIISAANMMCDLIQLLLALLYLVPSIILDDWLFKGGRHNTVVELLSDTFLFCWYYGSVAQILMAINRRKQTQIRHNFRFSFDQEVLSYSYTSIEGVVNYSNSYIDLPLNTSSSAICAICYSYVSAP</sequence>
<dbReference type="PANTHER" id="PTHR22718:SF11">
    <property type="entry name" value="7TM GPCR SERPENTINE RECEPTOR CLASS X (SRX) DOMAIN-CONTAINING PROTEIN"/>
    <property type="match status" value="1"/>
</dbReference>